<keyword evidence="1" id="KW-0677">Repeat</keyword>
<dbReference type="Gene3D" id="1.25.40.10">
    <property type="entry name" value="Tetratricopeptide repeat domain"/>
    <property type="match status" value="1"/>
</dbReference>
<dbReference type="Pfam" id="PF13432">
    <property type="entry name" value="TPR_16"/>
    <property type="match status" value="2"/>
</dbReference>
<dbReference type="PANTHER" id="PTHR44858:SF1">
    <property type="entry name" value="UDP-N-ACETYLGLUCOSAMINE--PEPTIDE N-ACETYLGLUCOSAMINYLTRANSFERASE SPINDLY-RELATED"/>
    <property type="match status" value="1"/>
</dbReference>
<dbReference type="EMBL" id="JAVUPU010000005">
    <property type="protein sequence ID" value="MDT9599497.1"/>
    <property type="molecule type" value="Genomic_DNA"/>
</dbReference>
<evidence type="ECO:0000313" key="4">
    <source>
        <dbReference type="Proteomes" id="UP001259572"/>
    </source>
</evidence>
<dbReference type="InterPro" id="IPR011990">
    <property type="entry name" value="TPR-like_helical_dom_sf"/>
</dbReference>
<keyword evidence="2" id="KW-0802">TPR repeat</keyword>
<dbReference type="PANTHER" id="PTHR44858">
    <property type="entry name" value="TETRATRICOPEPTIDE REPEAT PROTEIN 6"/>
    <property type="match status" value="1"/>
</dbReference>
<evidence type="ECO:0000313" key="3">
    <source>
        <dbReference type="EMBL" id="MDT9599497.1"/>
    </source>
</evidence>
<evidence type="ECO:0000256" key="2">
    <source>
        <dbReference type="ARBA" id="ARBA00022803"/>
    </source>
</evidence>
<evidence type="ECO:0000256" key="1">
    <source>
        <dbReference type="ARBA" id="ARBA00022737"/>
    </source>
</evidence>
<reference evidence="3 4" key="1">
    <citation type="submission" date="2023-05" db="EMBL/GenBank/DDBJ databases">
        <authorList>
            <person name="Guo Y."/>
        </authorList>
    </citation>
    <scope>NUCLEOTIDE SEQUENCE [LARGE SCALE GENOMIC DNA]</scope>
    <source>
        <strain evidence="3 4">GR2756</strain>
    </source>
</reference>
<dbReference type="SMART" id="SM00028">
    <property type="entry name" value="TPR"/>
    <property type="match status" value="5"/>
</dbReference>
<gene>
    <name evidence="3" type="ORF">RQX22_11100</name>
</gene>
<organism evidence="3 4">
    <name type="scientific">Sphingosinicella rhizophila</name>
    <dbReference type="NCBI Taxonomy" id="3050082"/>
    <lineage>
        <taxon>Bacteria</taxon>
        <taxon>Pseudomonadati</taxon>
        <taxon>Pseudomonadota</taxon>
        <taxon>Alphaproteobacteria</taxon>
        <taxon>Sphingomonadales</taxon>
        <taxon>Sphingosinicellaceae</taxon>
        <taxon>Sphingosinicella</taxon>
    </lineage>
</organism>
<dbReference type="SUPFAM" id="SSF48452">
    <property type="entry name" value="TPR-like"/>
    <property type="match status" value="1"/>
</dbReference>
<proteinExistence type="predicted"/>
<keyword evidence="4" id="KW-1185">Reference proteome</keyword>
<name>A0ABU3Q7V6_9SPHN</name>
<dbReference type="InterPro" id="IPR019734">
    <property type="entry name" value="TPR_rpt"/>
</dbReference>
<accession>A0ABU3Q7V6</accession>
<sequence length="258" mass="27180">MISLLFAFAALQGAPPAASEEAQLRSCTETVRTDPEQAVRKASEWRVSGGGLSARHCLALAYVQLERWGPAATEFEQAAREAELKQDPRAAEYWTQSGNAWLAGGEFASARKALDAALATSSLTPELRGEVLFDRARAAFAADDVQAARLDIDKGLALVPSDPFGWYLSAALARQSDDLARARTDIGKAVTLAPDDADVLLEAGNISGLAGDTDIARAFYMRAIKASPQSPAGRAAQAAIVENGLEPASAAAPPDQSR</sequence>
<dbReference type="Proteomes" id="UP001259572">
    <property type="component" value="Unassembled WGS sequence"/>
</dbReference>
<evidence type="ECO:0008006" key="5">
    <source>
        <dbReference type="Google" id="ProtNLM"/>
    </source>
</evidence>
<comment type="caution">
    <text evidence="3">The sequence shown here is derived from an EMBL/GenBank/DDBJ whole genome shotgun (WGS) entry which is preliminary data.</text>
</comment>
<dbReference type="InterPro" id="IPR050498">
    <property type="entry name" value="Ycf3"/>
</dbReference>
<protein>
    <recommendedName>
        <fullName evidence="5">Tetratricopeptide repeat protein</fullName>
    </recommendedName>
</protein>
<dbReference type="RefSeq" id="WP_315726483.1">
    <property type="nucleotide sequence ID" value="NZ_JAVUPU010000005.1"/>
</dbReference>